<evidence type="ECO:0000313" key="1">
    <source>
        <dbReference type="EMBL" id="KAK0541921.1"/>
    </source>
</evidence>
<comment type="caution">
    <text evidence="1">The sequence shown here is derived from an EMBL/GenBank/DDBJ whole genome shotgun (WGS) entry which is preliminary data.</text>
</comment>
<feature type="non-terminal residue" evidence="1">
    <location>
        <position position="1"/>
    </location>
</feature>
<reference evidence="1" key="1">
    <citation type="journal article" date="2023" name="PhytoFront">
        <title>Draft Genome Resources of Seven Strains of Tilletia horrida, Causal Agent of Kernel Smut of Rice.</title>
        <authorList>
            <person name="Khanal S."/>
            <person name="Antony Babu S."/>
            <person name="Zhou X.G."/>
        </authorList>
    </citation>
    <scope>NUCLEOTIDE SEQUENCE</scope>
    <source>
        <strain evidence="1">TX6</strain>
    </source>
</reference>
<dbReference type="AlphaFoldDB" id="A0AAN6GKI6"/>
<name>A0AAN6GKI6_9BASI</name>
<dbReference type="EMBL" id="JAPDMZ010000692">
    <property type="protein sequence ID" value="KAK0541921.1"/>
    <property type="molecule type" value="Genomic_DNA"/>
</dbReference>
<accession>A0AAN6GKI6</accession>
<sequence>NGIFRGLMAAAAAAKISVKAVLEAWGIVAAKMRGQARLAAREEVVERCRSLY</sequence>
<organism evidence="1 2">
    <name type="scientific">Tilletia horrida</name>
    <dbReference type="NCBI Taxonomy" id="155126"/>
    <lineage>
        <taxon>Eukaryota</taxon>
        <taxon>Fungi</taxon>
        <taxon>Dikarya</taxon>
        <taxon>Basidiomycota</taxon>
        <taxon>Ustilaginomycotina</taxon>
        <taxon>Exobasidiomycetes</taxon>
        <taxon>Tilletiales</taxon>
        <taxon>Tilletiaceae</taxon>
        <taxon>Tilletia</taxon>
    </lineage>
</organism>
<protein>
    <submittedName>
        <fullName evidence="1">Uncharacterized protein</fullName>
    </submittedName>
</protein>
<keyword evidence="2" id="KW-1185">Reference proteome</keyword>
<gene>
    <name evidence="1" type="ORF">OC846_006900</name>
</gene>
<proteinExistence type="predicted"/>
<evidence type="ECO:0000313" key="2">
    <source>
        <dbReference type="Proteomes" id="UP001176517"/>
    </source>
</evidence>
<dbReference type="Proteomes" id="UP001176517">
    <property type="component" value="Unassembled WGS sequence"/>
</dbReference>